<sequence length="164" mass="17292">MSDAIGLQPEFAQPRNPPTGQIENSVSAAPKRHGSGNAGRSPPFSLRVHSVPHAISALRRSVLNQAEPSGLFTIRSSRFGGDMYAAVGRRTVLRDDSLAAVDARRAEAGVIAEAYRAAHRGDDQAPLVAPIADALADLAAAEERFEAARRQVSRGYVRGVVGAA</sequence>
<feature type="compositionally biased region" description="Polar residues" evidence="1">
    <location>
        <begin position="18"/>
        <end position="27"/>
    </location>
</feature>
<protein>
    <submittedName>
        <fullName evidence="2">Uncharacterized protein</fullName>
    </submittedName>
</protein>
<dbReference type="HOGENOM" id="CLU_1617097_0_0_5"/>
<organism evidence="2 3">
    <name type="scientific">Methylorubrum extorquens (strain DSM 6343 / CIP 106787 / DM4)</name>
    <name type="common">Methylobacterium extorquens</name>
    <dbReference type="NCBI Taxonomy" id="661410"/>
    <lineage>
        <taxon>Bacteria</taxon>
        <taxon>Pseudomonadati</taxon>
        <taxon>Pseudomonadota</taxon>
        <taxon>Alphaproteobacteria</taxon>
        <taxon>Hyphomicrobiales</taxon>
        <taxon>Methylobacteriaceae</taxon>
        <taxon>Methylorubrum</taxon>
    </lineage>
</organism>
<evidence type="ECO:0000313" key="2">
    <source>
        <dbReference type="EMBL" id="CAX27171.1"/>
    </source>
</evidence>
<evidence type="ECO:0000313" key="3">
    <source>
        <dbReference type="Proteomes" id="UP000008070"/>
    </source>
</evidence>
<name>C7C7P5_METED</name>
<evidence type="ECO:0000256" key="1">
    <source>
        <dbReference type="SAM" id="MobiDB-lite"/>
    </source>
</evidence>
<dbReference type="RefSeq" id="WP_015824592.1">
    <property type="nucleotide sequence ID" value="NC_012988.1"/>
</dbReference>
<dbReference type="AlphaFoldDB" id="C7C7P5"/>
<gene>
    <name evidence="2" type="ORF">METD_I5565</name>
</gene>
<accession>C7C7P5</accession>
<dbReference type="Proteomes" id="UP000008070">
    <property type="component" value="Chromosome"/>
</dbReference>
<proteinExistence type="predicted"/>
<dbReference type="KEGG" id="mdi:METDI5565"/>
<dbReference type="EMBL" id="FP103042">
    <property type="protein sequence ID" value="CAX27171.1"/>
    <property type="molecule type" value="Genomic_DNA"/>
</dbReference>
<dbReference type="GeneID" id="72993200"/>
<reference evidence="3" key="1">
    <citation type="journal article" date="2009" name="PLoS ONE">
        <title>Methylobacterium genome sequences: a reference blueprint to investigate microbial metabolism of C1 compounds from natural and industrial sources.</title>
        <authorList>
            <person name="Vuilleumier S."/>
            <person name="Chistoserdova L."/>
            <person name="Lee M.-C."/>
            <person name="Bringel F."/>
            <person name="Lajus A."/>
            <person name="Zhou Y."/>
            <person name="Gourion B."/>
            <person name="Barbe V."/>
            <person name="Chang J."/>
            <person name="Cruveiller S."/>
            <person name="Dossat C."/>
            <person name="Gillett W."/>
            <person name="Gruffaz C."/>
            <person name="Haugen E."/>
            <person name="Hourcade E."/>
            <person name="Levy R."/>
            <person name="Mangenot S."/>
            <person name="Muller E."/>
            <person name="Nadalig T."/>
            <person name="Pagni M."/>
            <person name="Penny C."/>
            <person name="Peyraud R."/>
            <person name="Robinson D.G."/>
            <person name="Roche D."/>
            <person name="Rouy Z."/>
            <person name="Saenampechek C."/>
            <person name="Salvignol G."/>
            <person name="Vallenet D."/>
            <person name="Wu Z."/>
            <person name="Marx C.J."/>
            <person name="Vorholt J.A."/>
            <person name="Olson M.V."/>
            <person name="Kaul R."/>
            <person name="Weissenbach J."/>
            <person name="Medigue C."/>
            <person name="Lidstrom M.E."/>
        </authorList>
    </citation>
    <scope>NUCLEOTIDE SEQUENCE [LARGE SCALE GENOMIC DNA]</scope>
    <source>
        <strain evidence="3">DSM 6343 / CIP 106787 / DM4</strain>
    </source>
</reference>
<feature type="region of interest" description="Disordered" evidence="1">
    <location>
        <begin position="1"/>
        <end position="45"/>
    </location>
</feature>